<dbReference type="EMBL" id="CP063767">
    <property type="protein sequence ID" value="QOY61116.1"/>
    <property type="molecule type" value="Genomic_DNA"/>
</dbReference>
<proteinExistence type="predicted"/>
<dbReference type="InterPro" id="IPR000835">
    <property type="entry name" value="HTH_MarR-typ"/>
</dbReference>
<evidence type="ECO:0000313" key="5">
    <source>
        <dbReference type="EMBL" id="QOY61116.1"/>
    </source>
</evidence>
<keyword evidence="3" id="KW-0804">Transcription</keyword>
<dbReference type="InterPro" id="IPR036390">
    <property type="entry name" value="WH_DNA-bd_sf"/>
</dbReference>
<organism evidence="5 6">
    <name type="scientific">Thermophilibacter immobilis</name>
    <dbReference type="NCBI Taxonomy" id="2779519"/>
    <lineage>
        <taxon>Bacteria</taxon>
        <taxon>Bacillati</taxon>
        <taxon>Actinomycetota</taxon>
        <taxon>Coriobacteriia</taxon>
        <taxon>Coriobacteriales</taxon>
        <taxon>Atopobiaceae</taxon>
        <taxon>Thermophilibacter</taxon>
    </lineage>
</organism>
<dbReference type="AlphaFoldDB" id="A0A7S7M9B0"/>
<evidence type="ECO:0000256" key="1">
    <source>
        <dbReference type="ARBA" id="ARBA00023015"/>
    </source>
</evidence>
<evidence type="ECO:0000256" key="3">
    <source>
        <dbReference type="ARBA" id="ARBA00023163"/>
    </source>
</evidence>
<dbReference type="RefSeq" id="WP_194372173.1">
    <property type="nucleotide sequence ID" value="NZ_CP063767.1"/>
</dbReference>
<dbReference type="Gene3D" id="1.10.10.10">
    <property type="entry name" value="Winged helix-like DNA-binding domain superfamily/Winged helix DNA-binding domain"/>
    <property type="match status" value="1"/>
</dbReference>
<dbReference type="PANTHER" id="PTHR42756:SF1">
    <property type="entry name" value="TRANSCRIPTIONAL REPRESSOR OF EMRAB OPERON"/>
    <property type="match status" value="1"/>
</dbReference>
<keyword evidence="6" id="KW-1185">Reference proteome</keyword>
<dbReference type="GO" id="GO:0003677">
    <property type="term" value="F:DNA binding"/>
    <property type="evidence" value="ECO:0007669"/>
    <property type="project" value="UniProtKB-KW"/>
</dbReference>
<evidence type="ECO:0000259" key="4">
    <source>
        <dbReference type="PROSITE" id="PS50995"/>
    </source>
</evidence>
<feature type="domain" description="HTH marR-type" evidence="4">
    <location>
        <begin position="7"/>
        <end position="138"/>
    </location>
</feature>
<reference evidence="5 6" key="1">
    <citation type="submission" date="2020-10" db="EMBL/GenBank/DDBJ databases">
        <title>Olsenella immobilis sp.nov., isolated from the mud in a fermentation cellar used for the production of Chinese strong-flavoured liquor.</title>
        <authorList>
            <person name="Lu L."/>
        </authorList>
    </citation>
    <scope>NUCLEOTIDE SEQUENCE [LARGE SCALE GENOMIC DNA]</scope>
    <source>
        <strain evidence="5 6">LZLJ-2</strain>
    </source>
</reference>
<dbReference type="PROSITE" id="PS50995">
    <property type="entry name" value="HTH_MARR_2"/>
    <property type="match status" value="1"/>
</dbReference>
<keyword evidence="2" id="KW-0238">DNA-binding</keyword>
<gene>
    <name evidence="5" type="ORF">INP52_02620</name>
</gene>
<dbReference type="Pfam" id="PF01047">
    <property type="entry name" value="MarR"/>
    <property type="match status" value="1"/>
</dbReference>
<sequence>MEDAEPYATLAHELFESLDRLGHRLTPVARNSLHGETAVMWTLSRAGGSLMPSELAATLHVSSARVANILRSLEKKHWVTRQHSLIDRRRVTVSLTEKGEDICQQREAQRNQLLISFLSKLGKEDSRELVRILRKSCTIIGAREQKETQVI</sequence>
<evidence type="ECO:0000256" key="2">
    <source>
        <dbReference type="ARBA" id="ARBA00023125"/>
    </source>
</evidence>
<protein>
    <submittedName>
        <fullName evidence="5">MarR family transcriptional regulator</fullName>
    </submittedName>
</protein>
<dbReference type="Proteomes" id="UP000593735">
    <property type="component" value="Chromosome"/>
</dbReference>
<name>A0A7S7M9B0_9ACTN</name>
<dbReference type="SUPFAM" id="SSF46785">
    <property type="entry name" value="Winged helix' DNA-binding domain"/>
    <property type="match status" value="1"/>
</dbReference>
<dbReference type="PRINTS" id="PR00598">
    <property type="entry name" value="HTHMARR"/>
</dbReference>
<dbReference type="PANTHER" id="PTHR42756">
    <property type="entry name" value="TRANSCRIPTIONAL REGULATOR, MARR"/>
    <property type="match status" value="1"/>
</dbReference>
<dbReference type="SMART" id="SM00347">
    <property type="entry name" value="HTH_MARR"/>
    <property type="match status" value="1"/>
</dbReference>
<accession>A0A7S7M9B0</accession>
<dbReference type="KEGG" id="tio:INP52_02620"/>
<dbReference type="GO" id="GO:0003700">
    <property type="term" value="F:DNA-binding transcription factor activity"/>
    <property type="evidence" value="ECO:0007669"/>
    <property type="project" value="InterPro"/>
</dbReference>
<evidence type="ECO:0000313" key="6">
    <source>
        <dbReference type="Proteomes" id="UP000593735"/>
    </source>
</evidence>
<dbReference type="InterPro" id="IPR036388">
    <property type="entry name" value="WH-like_DNA-bd_sf"/>
</dbReference>
<keyword evidence="1" id="KW-0805">Transcription regulation</keyword>